<accession>A0AAV6HLZ9</accession>
<organism evidence="2 3">
    <name type="scientific">Rhododendron griersonianum</name>
    <dbReference type="NCBI Taxonomy" id="479676"/>
    <lineage>
        <taxon>Eukaryota</taxon>
        <taxon>Viridiplantae</taxon>
        <taxon>Streptophyta</taxon>
        <taxon>Embryophyta</taxon>
        <taxon>Tracheophyta</taxon>
        <taxon>Spermatophyta</taxon>
        <taxon>Magnoliopsida</taxon>
        <taxon>eudicotyledons</taxon>
        <taxon>Gunneridae</taxon>
        <taxon>Pentapetalae</taxon>
        <taxon>asterids</taxon>
        <taxon>Ericales</taxon>
        <taxon>Ericaceae</taxon>
        <taxon>Ericoideae</taxon>
        <taxon>Rhodoreae</taxon>
        <taxon>Rhododendron</taxon>
    </lineage>
</organism>
<dbReference type="SUPFAM" id="SSF54427">
    <property type="entry name" value="NTF2-like"/>
    <property type="match status" value="1"/>
</dbReference>
<feature type="compositionally biased region" description="Low complexity" evidence="1">
    <location>
        <begin position="87"/>
        <end position="97"/>
    </location>
</feature>
<keyword evidence="3" id="KW-1185">Reference proteome</keyword>
<dbReference type="InterPro" id="IPR032710">
    <property type="entry name" value="NTF2-like_dom_sf"/>
</dbReference>
<proteinExistence type="predicted"/>
<dbReference type="InterPro" id="IPR009798">
    <property type="entry name" value="Wun1-like"/>
</dbReference>
<reference evidence="2 3" key="1">
    <citation type="submission" date="2020-08" db="EMBL/GenBank/DDBJ databases">
        <title>Plant Genome Project.</title>
        <authorList>
            <person name="Zhang R.-G."/>
        </authorList>
    </citation>
    <scope>NUCLEOTIDE SEQUENCE [LARGE SCALE GENOMIC DNA]</scope>
    <source>
        <strain evidence="2">WSP0</strain>
        <tissue evidence="2">Leaf</tissue>
    </source>
</reference>
<dbReference type="PANTHER" id="PTHR33703:SF14">
    <property type="entry name" value="WOUND-INDUCED PROTEIN, WUN1-RELATED"/>
    <property type="match status" value="1"/>
</dbReference>
<evidence type="ECO:0000313" key="2">
    <source>
        <dbReference type="EMBL" id="KAG5515033.1"/>
    </source>
</evidence>
<comment type="caution">
    <text evidence="2">The sequence shown here is derived from an EMBL/GenBank/DDBJ whole genome shotgun (WGS) entry which is preliminary data.</text>
</comment>
<protein>
    <recommendedName>
        <fullName evidence="4">Wound-induced protein 1</fullName>
    </recommendedName>
</protein>
<name>A0AAV6HLZ9_9ERIC</name>
<sequence>MPTLSHISHAHKPNKLLKRHKSIAISTSSHLLQLYYKTLNLNFHDGNSQPPAITAAAAVAGIQNPKRKHCQIPLQGPSKRQLGHSGPTSRPRTRMVVPRPPESPYHMMLILTGESEHRGYRFRPRSITTVGELVIVEGWEEEIITRAYWVHVWTVKDGTVAEFREYFNTWITVILQVPAEDGKENVKVWQSEPQQRLNWSLPDLVLTV</sequence>
<feature type="region of interest" description="Disordered" evidence="1">
    <location>
        <begin position="73"/>
        <end position="98"/>
    </location>
</feature>
<dbReference type="PANTHER" id="PTHR33703">
    <property type="entry name" value="OS07G0691300 PROTEIN"/>
    <property type="match status" value="1"/>
</dbReference>
<evidence type="ECO:0000256" key="1">
    <source>
        <dbReference type="SAM" id="MobiDB-lite"/>
    </source>
</evidence>
<evidence type="ECO:0008006" key="4">
    <source>
        <dbReference type="Google" id="ProtNLM"/>
    </source>
</evidence>
<dbReference type="Gene3D" id="3.10.450.50">
    <property type="match status" value="1"/>
</dbReference>
<dbReference type="EMBL" id="JACTNZ010000013">
    <property type="protein sequence ID" value="KAG5515033.1"/>
    <property type="molecule type" value="Genomic_DNA"/>
</dbReference>
<dbReference type="Pfam" id="PF07107">
    <property type="entry name" value="WI12"/>
    <property type="match status" value="1"/>
</dbReference>
<evidence type="ECO:0000313" key="3">
    <source>
        <dbReference type="Proteomes" id="UP000823749"/>
    </source>
</evidence>
<gene>
    <name evidence="2" type="ORF">RHGRI_036162</name>
</gene>
<dbReference type="AlphaFoldDB" id="A0AAV6HLZ9"/>
<dbReference type="Proteomes" id="UP000823749">
    <property type="component" value="Chromosome 13"/>
</dbReference>